<dbReference type="Pfam" id="PF13290">
    <property type="entry name" value="CHB_HEX_C_1"/>
    <property type="match status" value="1"/>
</dbReference>
<dbReference type="InterPro" id="IPR006047">
    <property type="entry name" value="GH13_cat_dom"/>
</dbReference>
<dbReference type="PANTHER" id="PTHR43447">
    <property type="entry name" value="ALPHA-AMYLASE"/>
    <property type="match status" value="1"/>
</dbReference>
<dbReference type="InterPro" id="IPR017853">
    <property type="entry name" value="GH"/>
</dbReference>
<dbReference type="InterPro" id="IPR026444">
    <property type="entry name" value="Secre_tail"/>
</dbReference>
<dbReference type="InterPro" id="IPR013780">
    <property type="entry name" value="Glyco_hydro_b"/>
</dbReference>
<name>A0A644SJ38_9ZZZZ</name>
<dbReference type="InterPro" id="IPR012850">
    <property type="entry name" value="A-amylase_bs_C"/>
</dbReference>
<evidence type="ECO:0000313" key="5">
    <source>
        <dbReference type="EMBL" id="MPL54713.1"/>
    </source>
</evidence>
<dbReference type="AlphaFoldDB" id="A0A644SJ38"/>
<dbReference type="Gene3D" id="2.60.40.1180">
    <property type="entry name" value="Golgi alpha-mannosidase II"/>
    <property type="match status" value="1"/>
</dbReference>
<gene>
    <name evidence="5" type="ORF">SDC9_00179</name>
</gene>
<keyword evidence="2" id="KW-0326">Glycosidase</keyword>
<evidence type="ECO:0000259" key="4">
    <source>
        <dbReference type="SMART" id="SM00810"/>
    </source>
</evidence>
<dbReference type="InterPro" id="IPR013783">
    <property type="entry name" value="Ig-like_fold"/>
</dbReference>
<dbReference type="SUPFAM" id="SSF51011">
    <property type="entry name" value="Glycosyl hydrolase domain"/>
    <property type="match status" value="1"/>
</dbReference>
<dbReference type="Gene3D" id="3.20.20.80">
    <property type="entry name" value="Glycosidases"/>
    <property type="match status" value="1"/>
</dbReference>
<organism evidence="5">
    <name type="scientific">bioreactor metagenome</name>
    <dbReference type="NCBI Taxonomy" id="1076179"/>
    <lineage>
        <taxon>unclassified sequences</taxon>
        <taxon>metagenomes</taxon>
        <taxon>ecological metagenomes</taxon>
    </lineage>
</organism>
<protein>
    <submittedName>
        <fullName evidence="5">Uncharacterized protein</fullName>
    </submittedName>
</protein>
<evidence type="ECO:0000259" key="3">
    <source>
        <dbReference type="SMART" id="SM00642"/>
    </source>
</evidence>
<dbReference type="SUPFAM" id="SSF51445">
    <property type="entry name" value="(Trans)glycosidases"/>
    <property type="match status" value="1"/>
</dbReference>
<dbReference type="Pfam" id="PF00128">
    <property type="entry name" value="Alpha-amylase"/>
    <property type="match status" value="1"/>
</dbReference>
<dbReference type="GO" id="GO:0004556">
    <property type="term" value="F:alpha-amylase activity"/>
    <property type="evidence" value="ECO:0007669"/>
    <property type="project" value="InterPro"/>
</dbReference>
<reference evidence="5" key="1">
    <citation type="submission" date="2019-08" db="EMBL/GenBank/DDBJ databases">
        <authorList>
            <person name="Kucharzyk K."/>
            <person name="Murdoch R.W."/>
            <person name="Higgins S."/>
            <person name="Loffler F."/>
        </authorList>
    </citation>
    <scope>NUCLEOTIDE SEQUENCE</scope>
</reference>
<keyword evidence="1" id="KW-0378">Hydrolase</keyword>
<sequence>MKHRFTLLLVLLLSVISVKGQDYLDDIMFQSFGWDEYSQSRHTSEGGFYEYYNSRAGNLKAIGFDMIWLPPPSASTGGVGYFPTELYNFSQTSWGSEAQLKKMLANMNARGLYPIADVVANHRSGTTGWVDFTNPAWGCETICSNDDAASASYVGCRPSGAPDTGMEFGGSRDMDHTNLTVQNGYKEFLTRLKALGFKGWRWDVAKGFSASYFGNYINDSKPYYSVGEFWDGDVNALKTWINGTYSGGATISGAFDFSLYYAMSAIMVTSTSQTATNNYSGLNWSGNMAGLAGQYGFSEKAVTFVDNHDTFVHGSAFLGSNIPKAYAYILTHPGIPCVFAPHYYGGTYAKDGVTRNYGAGYASAINKLMAIRKATGINAYSNVTIDKSESGLYAAYIKKNASDTEPVVAVKIGPYSWTPSLGTGWILSASGTDYVVWTKTAINVAPTITITPSSSKNVSGTNVTVTISASDDSGNAPTIRYTLDGSEPTVSSPLYSSSFTVNSNTTVKAVAFDNLGLSSGVVERAYTFETPRNIVVRFKPPTTTPNWPSPKIHYWNYSPTNALPAANWNTPIDMTADVDNPGWFKYTFPSIIQVSFLFRDGNATGTLGQTKTGDIINVTQDTWYEWDPTNSLFVKQVSLSTDDLALNAKKVTLDILQNPALNGVIRVRYSNAKGGNLYLYDLSGKMLKTQKVSANSGDDTISVSNLQSGNYLLMLKSDQGMSVSKVIIK</sequence>
<proteinExistence type="predicted"/>
<dbReference type="GO" id="GO:0005509">
    <property type="term" value="F:calcium ion binding"/>
    <property type="evidence" value="ECO:0007669"/>
    <property type="project" value="InterPro"/>
</dbReference>
<dbReference type="InterPro" id="IPR059177">
    <property type="entry name" value="GH29D-like_dom"/>
</dbReference>
<comment type="caution">
    <text evidence="5">The sequence shown here is derived from an EMBL/GenBank/DDBJ whole genome shotgun (WGS) entry which is preliminary data.</text>
</comment>
<dbReference type="Pfam" id="PF18962">
    <property type="entry name" value="Por_Secre_tail"/>
    <property type="match status" value="1"/>
</dbReference>
<dbReference type="EMBL" id="VSSQ01000001">
    <property type="protein sequence ID" value="MPL54713.1"/>
    <property type="molecule type" value="Genomic_DNA"/>
</dbReference>
<accession>A0A644SJ38</accession>
<evidence type="ECO:0000256" key="1">
    <source>
        <dbReference type="ARBA" id="ARBA00022801"/>
    </source>
</evidence>
<dbReference type="Pfam" id="PF07821">
    <property type="entry name" value="Alpha-amyl_C2"/>
    <property type="match status" value="1"/>
</dbReference>
<dbReference type="Gene3D" id="2.60.40.10">
    <property type="entry name" value="Immunoglobulins"/>
    <property type="match status" value="1"/>
</dbReference>
<evidence type="ECO:0000256" key="2">
    <source>
        <dbReference type="ARBA" id="ARBA00023295"/>
    </source>
</evidence>
<dbReference type="SMART" id="SM00642">
    <property type="entry name" value="Aamy"/>
    <property type="match status" value="1"/>
</dbReference>
<dbReference type="GO" id="GO:0005975">
    <property type="term" value="P:carbohydrate metabolic process"/>
    <property type="evidence" value="ECO:0007669"/>
    <property type="project" value="InterPro"/>
</dbReference>
<feature type="domain" description="Alpha-amylase C-terminal beta-sheet" evidence="4">
    <location>
        <begin position="373"/>
        <end position="439"/>
    </location>
</feature>
<feature type="domain" description="Glycosyl hydrolase family 13 catalytic" evidence="3">
    <location>
        <begin position="26"/>
        <end position="372"/>
    </location>
</feature>
<dbReference type="SMART" id="SM00810">
    <property type="entry name" value="Alpha-amyl_C2"/>
    <property type="match status" value="1"/>
</dbReference>
<dbReference type="NCBIfam" id="TIGR04183">
    <property type="entry name" value="Por_Secre_tail"/>
    <property type="match status" value="1"/>
</dbReference>